<accession>A0A2W4WLT6</accession>
<reference evidence="1 2" key="1">
    <citation type="submission" date="2018-04" db="EMBL/GenBank/DDBJ databases">
        <authorList>
            <person name="Go L.Y."/>
            <person name="Mitchell J.A."/>
        </authorList>
    </citation>
    <scope>NUCLEOTIDE SEQUENCE [LARGE SCALE GENOMIC DNA]</scope>
    <source>
        <strain evidence="1">ULC066bin1</strain>
    </source>
</reference>
<sequence length="88" mass="10211">MESRKNDLLKVERGISFEEVVAAIESENFLDILAHPNQKQYPNQYLFVIRIKGYVWLVPFVREGNQCFLKTAFPSRKANKNYAGDSND</sequence>
<protein>
    <submittedName>
        <fullName evidence="1">Toxin</fullName>
    </submittedName>
</protein>
<proteinExistence type="predicted"/>
<evidence type="ECO:0000313" key="1">
    <source>
        <dbReference type="EMBL" id="PZO44157.1"/>
    </source>
</evidence>
<comment type="caution">
    <text evidence="1">The sequence shown here is derived from an EMBL/GenBank/DDBJ whole genome shotgun (WGS) entry which is preliminary data.</text>
</comment>
<evidence type="ECO:0000313" key="2">
    <source>
        <dbReference type="Proteomes" id="UP000249467"/>
    </source>
</evidence>
<gene>
    <name evidence="1" type="ORF">DCF19_02840</name>
</gene>
<reference evidence="1 2" key="2">
    <citation type="submission" date="2018-06" db="EMBL/GenBank/DDBJ databases">
        <title>Metagenomic assembly of (sub)arctic Cyanobacteria and their associated microbiome from non-axenic cultures.</title>
        <authorList>
            <person name="Baurain D."/>
        </authorList>
    </citation>
    <scope>NUCLEOTIDE SEQUENCE [LARGE SCALE GENOMIC DNA]</scope>
    <source>
        <strain evidence="1">ULC066bin1</strain>
    </source>
</reference>
<dbReference type="EMBL" id="QBML01000003">
    <property type="protein sequence ID" value="PZO44157.1"/>
    <property type="molecule type" value="Genomic_DNA"/>
</dbReference>
<dbReference type="Proteomes" id="UP000249467">
    <property type="component" value="Unassembled WGS sequence"/>
</dbReference>
<name>A0A2W4WLT6_9CYAN</name>
<dbReference type="AlphaFoldDB" id="A0A2W4WLT6"/>
<organism evidence="1 2">
    <name type="scientific">Pseudanabaena frigida</name>
    <dbReference type="NCBI Taxonomy" id="945775"/>
    <lineage>
        <taxon>Bacteria</taxon>
        <taxon>Bacillati</taxon>
        <taxon>Cyanobacteriota</taxon>
        <taxon>Cyanophyceae</taxon>
        <taxon>Pseudanabaenales</taxon>
        <taxon>Pseudanabaenaceae</taxon>
        <taxon>Pseudanabaena</taxon>
    </lineage>
</organism>